<dbReference type="AlphaFoldDB" id="A0A8J3B899"/>
<proteinExistence type="predicted"/>
<organism evidence="1 2">
    <name type="scientific">Pilimelia anulata</name>
    <dbReference type="NCBI Taxonomy" id="53371"/>
    <lineage>
        <taxon>Bacteria</taxon>
        <taxon>Bacillati</taxon>
        <taxon>Actinomycetota</taxon>
        <taxon>Actinomycetes</taxon>
        <taxon>Micromonosporales</taxon>
        <taxon>Micromonosporaceae</taxon>
        <taxon>Pilimelia</taxon>
    </lineage>
</organism>
<accession>A0A8J3B899</accession>
<evidence type="ECO:0000313" key="2">
    <source>
        <dbReference type="Proteomes" id="UP000649739"/>
    </source>
</evidence>
<protein>
    <submittedName>
        <fullName evidence="1">Uncharacterized protein</fullName>
    </submittedName>
</protein>
<dbReference type="Proteomes" id="UP000649739">
    <property type="component" value="Unassembled WGS sequence"/>
</dbReference>
<keyword evidence="2" id="KW-1185">Reference proteome</keyword>
<evidence type="ECO:0000313" key="1">
    <source>
        <dbReference type="EMBL" id="GGJ92553.1"/>
    </source>
</evidence>
<gene>
    <name evidence="1" type="ORF">GCM10010123_23050</name>
</gene>
<name>A0A8J3B899_9ACTN</name>
<reference evidence="1" key="2">
    <citation type="submission" date="2020-09" db="EMBL/GenBank/DDBJ databases">
        <authorList>
            <person name="Sun Q."/>
            <person name="Ohkuma M."/>
        </authorList>
    </citation>
    <scope>NUCLEOTIDE SEQUENCE</scope>
    <source>
        <strain evidence="1">JCM 3090</strain>
    </source>
</reference>
<sequence length="104" mass="11685">MSAPPFVLRPSEQYAKVIAELERKPKQNAVKLKAIRKTLRLLQDFGPRYPSLNAHQYSSLPPVIPGEPVWEVSVQNRTPGAWRLFYCHGPGSDELTLITVGPHP</sequence>
<dbReference type="EMBL" id="BMQB01000004">
    <property type="protein sequence ID" value="GGJ92553.1"/>
    <property type="molecule type" value="Genomic_DNA"/>
</dbReference>
<comment type="caution">
    <text evidence="1">The sequence shown here is derived from an EMBL/GenBank/DDBJ whole genome shotgun (WGS) entry which is preliminary data.</text>
</comment>
<reference evidence="1" key="1">
    <citation type="journal article" date="2014" name="Int. J. Syst. Evol. Microbiol.">
        <title>Complete genome sequence of Corynebacterium casei LMG S-19264T (=DSM 44701T), isolated from a smear-ripened cheese.</title>
        <authorList>
            <consortium name="US DOE Joint Genome Institute (JGI-PGF)"/>
            <person name="Walter F."/>
            <person name="Albersmeier A."/>
            <person name="Kalinowski J."/>
            <person name="Ruckert C."/>
        </authorList>
    </citation>
    <scope>NUCLEOTIDE SEQUENCE</scope>
    <source>
        <strain evidence="1">JCM 3090</strain>
    </source>
</reference>